<dbReference type="EMBL" id="JH002589">
    <property type="protein sequence ID" value="EGW07411.1"/>
    <property type="molecule type" value="Genomic_DNA"/>
</dbReference>
<dbReference type="Proteomes" id="UP000001075">
    <property type="component" value="Unassembled WGS sequence"/>
</dbReference>
<sequence>MSYLEQVSLCLREHIYTEAGLWVTSVVTAENKANSLVWAEYHKLSLNPSNK</sequence>
<dbReference type="InParanoid" id="G3IGL2"/>
<evidence type="ECO:0000313" key="2">
    <source>
        <dbReference type="Proteomes" id="UP000001075"/>
    </source>
</evidence>
<dbReference type="AlphaFoldDB" id="G3IGL2"/>
<proteinExistence type="predicted"/>
<accession>G3IGL2</accession>
<protein>
    <submittedName>
        <fullName evidence="1">Uncharacterized protein</fullName>
    </submittedName>
</protein>
<evidence type="ECO:0000313" key="1">
    <source>
        <dbReference type="EMBL" id="EGW07411.1"/>
    </source>
</evidence>
<organism evidence="1 2">
    <name type="scientific">Cricetulus griseus</name>
    <name type="common">Chinese hamster</name>
    <name type="synonym">Cricetulus barabensis griseus</name>
    <dbReference type="NCBI Taxonomy" id="10029"/>
    <lineage>
        <taxon>Eukaryota</taxon>
        <taxon>Metazoa</taxon>
        <taxon>Chordata</taxon>
        <taxon>Craniata</taxon>
        <taxon>Vertebrata</taxon>
        <taxon>Euteleostomi</taxon>
        <taxon>Mammalia</taxon>
        <taxon>Eutheria</taxon>
        <taxon>Euarchontoglires</taxon>
        <taxon>Glires</taxon>
        <taxon>Rodentia</taxon>
        <taxon>Myomorpha</taxon>
        <taxon>Muroidea</taxon>
        <taxon>Cricetidae</taxon>
        <taxon>Cricetinae</taxon>
        <taxon>Cricetulus</taxon>
    </lineage>
</organism>
<name>G3IGL2_CRIGR</name>
<gene>
    <name evidence="1" type="ORF">I79_022930</name>
</gene>
<reference evidence="2" key="1">
    <citation type="journal article" date="2011" name="Nat. Biotechnol.">
        <title>The genomic sequence of the Chinese hamster ovary (CHO)-K1 cell line.</title>
        <authorList>
            <person name="Xu X."/>
            <person name="Nagarajan H."/>
            <person name="Lewis N.E."/>
            <person name="Pan S."/>
            <person name="Cai Z."/>
            <person name="Liu X."/>
            <person name="Chen W."/>
            <person name="Xie M."/>
            <person name="Wang W."/>
            <person name="Hammond S."/>
            <person name="Andersen M.R."/>
            <person name="Neff N."/>
            <person name="Passarelli B."/>
            <person name="Koh W."/>
            <person name="Fan H.C."/>
            <person name="Wang J."/>
            <person name="Gui Y."/>
            <person name="Lee K.H."/>
            <person name="Betenbaugh M.J."/>
            <person name="Quake S.R."/>
            <person name="Famili I."/>
            <person name="Palsson B.O."/>
            <person name="Wang J."/>
        </authorList>
    </citation>
    <scope>NUCLEOTIDE SEQUENCE [LARGE SCALE GENOMIC DNA]</scope>
    <source>
        <strain evidence="2">CHO K1 cell line</strain>
    </source>
</reference>